<dbReference type="RefSeq" id="WP_408152147.1">
    <property type="nucleotide sequence ID" value="NZ_JAQQCL010000002.1"/>
</dbReference>
<feature type="region of interest" description="Disordered" evidence="1">
    <location>
        <begin position="27"/>
        <end position="81"/>
    </location>
</feature>
<feature type="compositionally biased region" description="Polar residues" evidence="1">
    <location>
        <begin position="445"/>
        <end position="522"/>
    </location>
</feature>
<accession>A0ABW9E981</accession>
<feature type="compositionally biased region" description="Low complexity" evidence="1">
    <location>
        <begin position="523"/>
        <end position="539"/>
    </location>
</feature>
<feature type="region of interest" description="Disordered" evidence="1">
    <location>
        <begin position="331"/>
        <end position="606"/>
    </location>
</feature>
<evidence type="ECO:0000313" key="3">
    <source>
        <dbReference type="Proteomes" id="UP001629392"/>
    </source>
</evidence>
<proteinExistence type="predicted"/>
<evidence type="ECO:0000256" key="1">
    <source>
        <dbReference type="SAM" id="MobiDB-lite"/>
    </source>
</evidence>
<evidence type="ECO:0000313" key="2">
    <source>
        <dbReference type="EMBL" id="MFM0715382.1"/>
    </source>
</evidence>
<dbReference type="Pfam" id="PF11737">
    <property type="entry name" value="DUF3300"/>
    <property type="match status" value="1"/>
</dbReference>
<organism evidence="2 3">
    <name type="scientific">Paraburkholderia strydomiana</name>
    <dbReference type="NCBI Taxonomy" id="1245417"/>
    <lineage>
        <taxon>Bacteria</taxon>
        <taxon>Pseudomonadati</taxon>
        <taxon>Pseudomonadota</taxon>
        <taxon>Betaproteobacteria</taxon>
        <taxon>Burkholderiales</taxon>
        <taxon>Burkholderiaceae</taxon>
        <taxon>Paraburkholderia</taxon>
    </lineage>
</organism>
<gene>
    <name evidence="2" type="ORF">PQQ73_03455</name>
</gene>
<protein>
    <submittedName>
        <fullName evidence="2">DUF3300 domain-containing protein</fullName>
    </submittedName>
</protein>
<dbReference type="PANTHER" id="PTHR40269:SF1">
    <property type="entry name" value="OUTER MEMBRANE PROTEIN"/>
    <property type="match status" value="1"/>
</dbReference>
<feature type="compositionally biased region" description="Basic and acidic residues" evidence="1">
    <location>
        <begin position="331"/>
        <end position="340"/>
    </location>
</feature>
<dbReference type="Proteomes" id="UP001629392">
    <property type="component" value="Unassembled WGS sequence"/>
</dbReference>
<keyword evidence="3" id="KW-1185">Reference proteome</keyword>
<dbReference type="InterPro" id="IPR021728">
    <property type="entry name" value="DUF3300"/>
</dbReference>
<dbReference type="EMBL" id="JAQQCL010000002">
    <property type="protein sequence ID" value="MFM0715382.1"/>
    <property type="molecule type" value="Genomic_DNA"/>
</dbReference>
<name>A0ABW9E981_9BURK</name>
<feature type="compositionally biased region" description="Low complexity" evidence="1">
    <location>
        <begin position="28"/>
        <end position="77"/>
    </location>
</feature>
<sequence length="606" mass="61498">MTTWIARLLSASLVVGLLGGCHKKADEQPQAQVQAPAASAAAQPAAPASAAAPAPPLAASAAPAPAPAPASEAQPQARQYPPEELEALVAPIALYPDSLLAQVLMASTYPLEVVHATRWVKEHPDLKGDAAVKAAQDQPWDVSVKSLVAFPQVLVPMNEKLDWTQKLGDAFLVQEKDVLAAVQRLRVRAQQAGNLTTNPQQKVIVEPPAAGNQGGQAAQNAQPAQGGQAAAAPQNIVRIEPADPQVIYVPSYNPTTVYGGWSAPAYPPTYWPPPPAYYPGAALASGLAWGVGIAAAGAIFGNANWNNGDVNVNVNRATNIDRNFDRTKVESGKWQHDAQHRQGVAYRDTATREKYSRGVQGADARSDYRGRTGAAAERTSVADRSATGNQGAANRTERANNANAANRAGGANTAGSGNRAGTAERGGAAGNRAQTADRNAAAGNRAQTADRNATAGNRAQTADRNATAGNRAQTADRNATAGNRAQTADRNATAGNRAQTADRNATAGNRAQASNRSAATSERTQTPARASATTAQAAPRGGGYSGGGRDSAFQGVGGGAAAQRDASRGRASVQSSGFSGGAGGGGGARGGGGGGGGGGRGGGGRR</sequence>
<dbReference type="PROSITE" id="PS51257">
    <property type="entry name" value="PROKAR_LIPOPROTEIN"/>
    <property type="match status" value="1"/>
</dbReference>
<feature type="compositionally biased region" description="Gly residues" evidence="1">
    <location>
        <begin position="540"/>
        <end position="560"/>
    </location>
</feature>
<feature type="compositionally biased region" description="Low complexity" evidence="1">
    <location>
        <begin position="391"/>
        <end position="433"/>
    </location>
</feature>
<comment type="caution">
    <text evidence="2">The sequence shown here is derived from an EMBL/GenBank/DDBJ whole genome shotgun (WGS) entry which is preliminary data.</text>
</comment>
<feature type="compositionally biased region" description="Gly residues" evidence="1">
    <location>
        <begin position="578"/>
        <end position="606"/>
    </location>
</feature>
<reference evidence="2 3" key="1">
    <citation type="journal article" date="2024" name="Chem. Sci.">
        <title>Discovery of megapolipeptins by genome mining of a Burkholderiales bacteria collection.</title>
        <authorList>
            <person name="Paulo B.S."/>
            <person name="Recchia M.J.J."/>
            <person name="Lee S."/>
            <person name="Fergusson C.H."/>
            <person name="Romanowski S.B."/>
            <person name="Hernandez A."/>
            <person name="Krull N."/>
            <person name="Liu D.Y."/>
            <person name="Cavanagh H."/>
            <person name="Bos A."/>
            <person name="Gray C.A."/>
            <person name="Murphy B.T."/>
            <person name="Linington R.G."/>
            <person name="Eustaquio A.S."/>
        </authorList>
    </citation>
    <scope>NUCLEOTIDE SEQUENCE [LARGE SCALE GENOMIC DNA]</scope>
    <source>
        <strain evidence="2 3">RL17-350-BIC-E</strain>
    </source>
</reference>
<dbReference type="PANTHER" id="PTHR40269">
    <property type="entry name" value="OUTER MEMBRANE PROTEIN-RELATED"/>
    <property type="match status" value="1"/>
</dbReference>
<feature type="region of interest" description="Disordered" evidence="1">
    <location>
        <begin position="206"/>
        <end position="229"/>
    </location>
</feature>
<feature type="compositionally biased region" description="Low complexity" evidence="1">
    <location>
        <begin position="207"/>
        <end position="229"/>
    </location>
</feature>